<comment type="function">
    <text evidence="7 8">Necessary for efficient RNA polymerase transcription elongation past template-encoded arresting sites. The arresting sites in DNA have the property of trapping a certain fraction of elongating RNA polymerases that pass through, resulting in locked ternary complexes. Cleavage of the nascent transcript by cleavage factors such as GreA or GreB allows the resumption of elongation from the new 3'terminus. GreA releases sequences of 2 to 3 nucleotides.</text>
</comment>
<dbReference type="Pfam" id="PF01272">
    <property type="entry name" value="GreA_GreB"/>
    <property type="match status" value="1"/>
</dbReference>
<name>V8BP61_9FIRM</name>
<dbReference type="Gene3D" id="3.10.50.30">
    <property type="entry name" value="Transcription elongation factor, GreA/GreB, C-terminal domain"/>
    <property type="match status" value="1"/>
</dbReference>
<keyword evidence="4" id="KW-0175">Coiled coil</keyword>
<reference evidence="11 12" key="1">
    <citation type="submission" date="2013-10" db="EMBL/GenBank/DDBJ databases">
        <title>The Genome Sequence of Ruminococcus lactaris CC59_002D.</title>
        <authorList>
            <consortium name="The Broad Institute Genomics Platform"/>
            <person name="Earl A."/>
            <person name="Allen-Vercoe E."/>
            <person name="Daigneault M."/>
            <person name="Young S.K."/>
            <person name="Zeng Q."/>
            <person name="Gargeya S."/>
            <person name="Fitzgerald M."/>
            <person name="Abouelleil A."/>
            <person name="Alvarado L."/>
            <person name="Chapman S.B."/>
            <person name="Gainer-Dewar J."/>
            <person name="Goldberg J."/>
            <person name="Griggs A."/>
            <person name="Gujja S."/>
            <person name="Hansen M."/>
            <person name="Howarth C."/>
            <person name="Imamovic A."/>
            <person name="Ireland A."/>
            <person name="Larimer J."/>
            <person name="McCowan C."/>
            <person name="Murphy C."/>
            <person name="Pearson M."/>
            <person name="Poon T.W."/>
            <person name="Priest M."/>
            <person name="Roberts A."/>
            <person name="Saif S."/>
            <person name="Shea T."/>
            <person name="Sykes S."/>
            <person name="Wortman J."/>
            <person name="Nusbaum C."/>
            <person name="Birren B."/>
        </authorList>
    </citation>
    <scope>NUCLEOTIDE SEQUENCE [LARGE SCALE GENOMIC DNA]</scope>
    <source>
        <strain evidence="11 12">CC59_002D</strain>
    </source>
</reference>
<dbReference type="HAMAP" id="MF_00105">
    <property type="entry name" value="GreA_GreB"/>
    <property type="match status" value="1"/>
</dbReference>
<organism evidence="11 12">
    <name type="scientific">[Ruminococcus] lactaris CC59_002D</name>
    <dbReference type="NCBI Taxonomy" id="1073376"/>
    <lineage>
        <taxon>Bacteria</taxon>
        <taxon>Bacillati</taxon>
        <taxon>Bacillota</taxon>
        <taxon>Clostridia</taxon>
        <taxon>Lachnospirales</taxon>
        <taxon>Lachnospiraceae</taxon>
        <taxon>Mediterraneibacter</taxon>
    </lineage>
</organism>
<dbReference type="Proteomes" id="UP000018683">
    <property type="component" value="Unassembled WGS sequence"/>
</dbReference>
<comment type="similarity">
    <text evidence="1 8">Belongs to the GreA/GreB family.</text>
</comment>
<protein>
    <recommendedName>
        <fullName evidence="2 8">Transcription elongation factor GreA</fullName>
    </recommendedName>
</protein>
<dbReference type="PATRIC" id="fig|1073376.3.peg.2511"/>
<feature type="domain" description="Transcription elongation factor GreA/GreB N-terminal" evidence="10">
    <location>
        <begin position="69"/>
        <end position="137"/>
    </location>
</feature>
<keyword evidence="3 8" id="KW-0805">Transcription regulation</keyword>
<evidence type="ECO:0000256" key="7">
    <source>
        <dbReference type="ARBA" id="ARBA00024916"/>
    </source>
</evidence>
<evidence type="ECO:0000256" key="6">
    <source>
        <dbReference type="ARBA" id="ARBA00023163"/>
    </source>
</evidence>
<dbReference type="Pfam" id="PF03449">
    <property type="entry name" value="GreA_GreB_N"/>
    <property type="match status" value="1"/>
</dbReference>
<feature type="non-terminal residue" evidence="11">
    <location>
        <position position="1"/>
    </location>
</feature>
<dbReference type="GO" id="GO:0032784">
    <property type="term" value="P:regulation of DNA-templated transcription elongation"/>
    <property type="evidence" value="ECO:0007669"/>
    <property type="project" value="InterPro"/>
</dbReference>
<evidence type="ECO:0000256" key="3">
    <source>
        <dbReference type="ARBA" id="ARBA00023015"/>
    </source>
</evidence>
<dbReference type="InterPro" id="IPR036805">
    <property type="entry name" value="Tscrpt_elong_fac_GreA/B_N_sf"/>
</dbReference>
<proteinExistence type="inferred from homology"/>
<evidence type="ECO:0000313" key="12">
    <source>
        <dbReference type="Proteomes" id="UP000018683"/>
    </source>
</evidence>
<dbReference type="EMBL" id="AZJE01000035">
    <property type="protein sequence ID" value="ETD16605.1"/>
    <property type="molecule type" value="Genomic_DNA"/>
</dbReference>
<dbReference type="STRING" id="1073376.HMPREF1202_02449"/>
<evidence type="ECO:0000259" key="9">
    <source>
        <dbReference type="Pfam" id="PF01272"/>
    </source>
</evidence>
<keyword evidence="6 8" id="KW-0804">Transcription</keyword>
<dbReference type="InterPro" id="IPR006359">
    <property type="entry name" value="Tscrpt_elong_fac_GreA"/>
</dbReference>
<dbReference type="InterPro" id="IPR001437">
    <property type="entry name" value="Tscrpt_elong_fac_GreA/B_C"/>
</dbReference>
<accession>V8BP61</accession>
<dbReference type="HOGENOM" id="CLU_1197120_0_0_9"/>
<comment type="caution">
    <text evidence="11">The sequence shown here is derived from an EMBL/GenBank/DDBJ whole genome shotgun (WGS) entry which is preliminary data.</text>
</comment>
<dbReference type="NCBIfam" id="TIGR01462">
    <property type="entry name" value="greA"/>
    <property type="match status" value="1"/>
</dbReference>
<evidence type="ECO:0000256" key="2">
    <source>
        <dbReference type="ARBA" id="ARBA00013729"/>
    </source>
</evidence>
<dbReference type="GO" id="GO:0070063">
    <property type="term" value="F:RNA polymerase binding"/>
    <property type="evidence" value="ECO:0007669"/>
    <property type="project" value="InterPro"/>
</dbReference>
<evidence type="ECO:0000256" key="4">
    <source>
        <dbReference type="ARBA" id="ARBA00023054"/>
    </source>
</evidence>
<dbReference type="InterPro" id="IPR036953">
    <property type="entry name" value="GreA/GreB_C_sf"/>
</dbReference>
<dbReference type="GO" id="GO:0003677">
    <property type="term" value="F:DNA binding"/>
    <property type="evidence" value="ECO:0007669"/>
    <property type="project" value="UniProtKB-KW"/>
</dbReference>
<gene>
    <name evidence="11" type="ORF">HMPREF1202_02449</name>
</gene>
<dbReference type="InterPro" id="IPR028624">
    <property type="entry name" value="Tscrpt_elong_fac_GreA/B"/>
</dbReference>
<feature type="domain" description="Transcription elongation factor GreA/GreB C-terminal" evidence="9">
    <location>
        <begin position="144"/>
        <end position="207"/>
    </location>
</feature>
<dbReference type="InterPro" id="IPR023459">
    <property type="entry name" value="Tscrpt_elong_fac_GreA/B_fam"/>
</dbReference>
<dbReference type="SUPFAM" id="SSF46557">
    <property type="entry name" value="GreA transcript cleavage protein, N-terminal domain"/>
    <property type="match status" value="1"/>
</dbReference>
<dbReference type="Gene3D" id="1.10.287.180">
    <property type="entry name" value="Transcription elongation factor, GreA/GreB, N-terminal domain"/>
    <property type="match status" value="1"/>
</dbReference>
<dbReference type="SUPFAM" id="SSF54534">
    <property type="entry name" value="FKBP-like"/>
    <property type="match status" value="1"/>
</dbReference>
<dbReference type="PANTHER" id="PTHR30437">
    <property type="entry name" value="TRANSCRIPTION ELONGATION FACTOR GREA"/>
    <property type="match status" value="1"/>
</dbReference>
<dbReference type="PANTHER" id="PTHR30437:SF4">
    <property type="entry name" value="TRANSCRIPTION ELONGATION FACTOR GREA"/>
    <property type="match status" value="1"/>
</dbReference>
<dbReference type="GO" id="GO:0006354">
    <property type="term" value="P:DNA-templated transcription elongation"/>
    <property type="evidence" value="ECO:0007669"/>
    <property type="project" value="TreeGrafter"/>
</dbReference>
<evidence type="ECO:0000256" key="5">
    <source>
        <dbReference type="ARBA" id="ARBA00023125"/>
    </source>
</evidence>
<evidence type="ECO:0000313" key="11">
    <source>
        <dbReference type="EMBL" id="ETD16605.1"/>
    </source>
</evidence>
<dbReference type="PROSITE" id="PS00830">
    <property type="entry name" value="GREAB_2"/>
    <property type="match status" value="1"/>
</dbReference>
<dbReference type="InterPro" id="IPR018151">
    <property type="entry name" value="TF_GreA/GreB_CS"/>
</dbReference>
<keyword evidence="5 8" id="KW-0238">DNA-binding</keyword>
<dbReference type="FunFam" id="1.10.287.180:FF:000001">
    <property type="entry name" value="Transcription elongation factor GreA"/>
    <property type="match status" value="1"/>
</dbReference>
<dbReference type="InterPro" id="IPR022691">
    <property type="entry name" value="Tscrpt_elong_fac_GreA/B_N"/>
</dbReference>
<dbReference type="AlphaFoldDB" id="V8BP61"/>
<evidence type="ECO:0000259" key="10">
    <source>
        <dbReference type="Pfam" id="PF03449"/>
    </source>
</evidence>
<sequence length="231" mass="26361">GVPLHECFHVPVTSCQRAEVKRVLHCDATTSADMDALLSKSLPATESFSPQQIQIFNFIQKGLIMRERLTKSDVEKIKAEIEHRKLVERKELIEAVKEARSHGDLSENFEYHAAKKAKNQNESRIRYLERMLKTAEIVEDHSKADEIGLNNTVELYCEDDDEVETYRIVTSVRGSSLNGLVSIESPIGKALLGHKEGDRVYIKVNDDFGYYVVIRKVIKTEDEAEDHIRSF</sequence>
<evidence type="ECO:0000256" key="1">
    <source>
        <dbReference type="ARBA" id="ARBA00008213"/>
    </source>
</evidence>
<evidence type="ECO:0000256" key="8">
    <source>
        <dbReference type="RuleBase" id="RU000556"/>
    </source>
</evidence>